<dbReference type="Proteomes" id="UP001164929">
    <property type="component" value="Chromosome 5"/>
</dbReference>
<evidence type="ECO:0000313" key="2">
    <source>
        <dbReference type="EMBL" id="KAJ6996455.1"/>
    </source>
</evidence>
<dbReference type="EMBL" id="JAQIZT010000005">
    <property type="protein sequence ID" value="KAJ6996455.1"/>
    <property type="molecule type" value="Genomic_DNA"/>
</dbReference>
<feature type="region of interest" description="Disordered" evidence="1">
    <location>
        <begin position="1"/>
        <end position="68"/>
    </location>
</feature>
<feature type="compositionally biased region" description="Basic and acidic residues" evidence="1">
    <location>
        <begin position="16"/>
        <end position="27"/>
    </location>
</feature>
<gene>
    <name evidence="2" type="ORF">NC653_013147</name>
</gene>
<evidence type="ECO:0000256" key="1">
    <source>
        <dbReference type="SAM" id="MobiDB-lite"/>
    </source>
</evidence>
<accession>A0AAD6QUN4</accession>
<keyword evidence="3" id="KW-1185">Reference proteome</keyword>
<organism evidence="2 3">
    <name type="scientific">Populus alba x Populus x berolinensis</name>
    <dbReference type="NCBI Taxonomy" id="444605"/>
    <lineage>
        <taxon>Eukaryota</taxon>
        <taxon>Viridiplantae</taxon>
        <taxon>Streptophyta</taxon>
        <taxon>Embryophyta</taxon>
        <taxon>Tracheophyta</taxon>
        <taxon>Spermatophyta</taxon>
        <taxon>Magnoliopsida</taxon>
        <taxon>eudicotyledons</taxon>
        <taxon>Gunneridae</taxon>
        <taxon>Pentapetalae</taxon>
        <taxon>rosids</taxon>
        <taxon>fabids</taxon>
        <taxon>Malpighiales</taxon>
        <taxon>Salicaceae</taxon>
        <taxon>Saliceae</taxon>
        <taxon>Populus</taxon>
    </lineage>
</organism>
<feature type="compositionally biased region" description="Polar residues" evidence="1">
    <location>
        <begin position="1"/>
        <end position="10"/>
    </location>
</feature>
<dbReference type="AlphaFoldDB" id="A0AAD6QUN4"/>
<protein>
    <submittedName>
        <fullName evidence="2">Uncharacterized protein</fullName>
    </submittedName>
</protein>
<proteinExistence type="predicted"/>
<evidence type="ECO:0000313" key="3">
    <source>
        <dbReference type="Proteomes" id="UP001164929"/>
    </source>
</evidence>
<reference evidence="2" key="1">
    <citation type="journal article" date="2023" name="Mol. Ecol. Resour.">
        <title>Chromosome-level genome assembly of a triploid poplar Populus alba 'Berolinensis'.</title>
        <authorList>
            <person name="Chen S."/>
            <person name="Yu Y."/>
            <person name="Wang X."/>
            <person name="Wang S."/>
            <person name="Zhang T."/>
            <person name="Zhou Y."/>
            <person name="He R."/>
            <person name="Meng N."/>
            <person name="Wang Y."/>
            <person name="Liu W."/>
            <person name="Liu Z."/>
            <person name="Liu J."/>
            <person name="Guo Q."/>
            <person name="Huang H."/>
            <person name="Sederoff R.R."/>
            <person name="Wang G."/>
            <person name="Qu G."/>
            <person name="Chen S."/>
        </authorList>
    </citation>
    <scope>NUCLEOTIDE SEQUENCE</scope>
    <source>
        <strain evidence="2">SC-2020</strain>
    </source>
</reference>
<comment type="caution">
    <text evidence="2">The sequence shown here is derived from an EMBL/GenBank/DDBJ whole genome shotgun (WGS) entry which is preliminary data.</text>
</comment>
<sequence>MGKAAASNTIEVELGNGKKERKMEKTGTRQGPRLNAERDVGSITSESETLPEEKGRSLTTHARAGPLLPRMEEFKREMGFPRHLSLPPSPARLNALLVSL</sequence>
<name>A0AAD6QUN4_9ROSI</name>